<keyword evidence="11" id="KW-1278">Translocase</keyword>
<dbReference type="InterPro" id="IPR001757">
    <property type="entry name" value="P_typ_ATPase"/>
</dbReference>
<feature type="compositionally biased region" description="Basic and acidic residues" evidence="19">
    <location>
        <begin position="1347"/>
        <end position="1358"/>
    </location>
</feature>
<evidence type="ECO:0000256" key="16">
    <source>
        <dbReference type="ARBA" id="ARBA00048694"/>
    </source>
</evidence>
<feature type="region of interest" description="Disordered" evidence="19">
    <location>
        <begin position="120"/>
        <end position="158"/>
    </location>
</feature>
<dbReference type="InterPro" id="IPR018303">
    <property type="entry name" value="ATPase_P-typ_P_site"/>
</dbReference>
<keyword evidence="9 18" id="KW-0067">ATP-binding</keyword>
<keyword evidence="13 18" id="KW-0406">Ion transport</keyword>
<dbReference type="SFLD" id="SFLDS00003">
    <property type="entry name" value="Haloacid_Dehalogenase"/>
    <property type="match status" value="1"/>
</dbReference>
<dbReference type="Pfam" id="PF13246">
    <property type="entry name" value="Cation_ATPase"/>
    <property type="match status" value="1"/>
</dbReference>
<dbReference type="Proteomes" id="UP000053617">
    <property type="component" value="Unassembled WGS sequence"/>
</dbReference>
<dbReference type="GO" id="GO:0005524">
    <property type="term" value="F:ATP binding"/>
    <property type="evidence" value="ECO:0007669"/>
    <property type="project" value="UniProtKB-KW"/>
</dbReference>
<keyword evidence="24" id="KW-1185">Reference proteome</keyword>
<evidence type="ECO:0000256" key="12">
    <source>
        <dbReference type="ARBA" id="ARBA00022989"/>
    </source>
</evidence>
<evidence type="ECO:0000256" key="7">
    <source>
        <dbReference type="ARBA" id="ARBA00022741"/>
    </source>
</evidence>
<dbReference type="InterPro" id="IPR023298">
    <property type="entry name" value="ATPase_P-typ_TM_dom_sf"/>
</dbReference>
<evidence type="ECO:0000256" key="15">
    <source>
        <dbReference type="ARBA" id="ARBA00038148"/>
    </source>
</evidence>
<dbReference type="InterPro" id="IPR006408">
    <property type="entry name" value="P-type_ATPase_IIB"/>
</dbReference>
<dbReference type="Pfam" id="PF00690">
    <property type="entry name" value="Cation_ATPase_N"/>
    <property type="match status" value="1"/>
</dbReference>
<keyword evidence="6" id="KW-0479">Metal-binding</keyword>
<evidence type="ECO:0000313" key="24">
    <source>
        <dbReference type="Proteomes" id="UP000053617"/>
    </source>
</evidence>
<keyword evidence="4 18" id="KW-0109">Calcium transport</keyword>
<dbReference type="InterPro" id="IPR004014">
    <property type="entry name" value="ATPase_P-typ_cation-transptr_N"/>
</dbReference>
<dbReference type="Gene3D" id="3.40.50.1000">
    <property type="entry name" value="HAD superfamily/HAD-like"/>
    <property type="match status" value="1"/>
</dbReference>
<feature type="transmembrane region" description="Helical" evidence="18">
    <location>
        <begin position="509"/>
        <end position="530"/>
    </location>
</feature>
<dbReference type="GO" id="GO:0005886">
    <property type="term" value="C:plasma membrane"/>
    <property type="evidence" value="ECO:0007669"/>
    <property type="project" value="TreeGrafter"/>
</dbReference>
<dbReference type="InterPro" id="IPR023299">
    <property type="entry name" value="ATPase_P-typ_cyto_dom_N"/>
</dbReference>
<keyword evidence="5 18" id="KW-0812">Transmembrane</keyword>
<evidence type="ECO:0000256" key="4">
    <source>
        <dbReference type="ARBA" id="ARBA00022568"/>
    </source>
</evidence>
<organism evidence="23 24">
    <name type="scientific">Rhinocladiella mackenziei CBS 650.93</name>
    <dbReference type="NCBI Taxonomy" id="1442369"/>
    <lineage>
        <taxon>Eukaryota</taxon>
        <taxon>Fungi</taxon>
        <taxon>Dikarya</taxon>
        <taxon>Ascomycota</taxon>
        <taxon>Pezizomycotina</taxon>
        <taxon>Eurotiomycetes</taxon>
        <taxon>Chaetothyriomycetidae</taxon>
        <taxon>Chaetothyriales</taxon>
        <taxon>Herpotrichiellaceae</taxon>
        <taxon>Rhinocladiella</taxon>
    </lineage>
</organism>
<keyword evidence="10" id="KW-0460">Magnesium</keyword>
<dbReference type="InterPro" id="IPR059000">
    <property type="entry name" value="ATPase_P-type_domA"/>
</dbReference>
<evidence type="ECO:0000256" key="6">
    <source>
        <dbReference type="ARBA" id="ARBA00022723"/>
    </source>
</evidence>
<dbReference type="STRING" id="1442369.A0A0D2GMM9"/>
<feature type="domain" description="Cation-transporting P-type ATPase N-terminal" evidence="22">
    <location>
        <begin position="268"/>
        <end position="315"/>
    </location>
</feature>
<name>A0A0D2GMM9_9EURO</name>
<dbReference type="GO" id="GO:0046872">
    <property type="term" value="F:metal ion binding"/>
    <property type="evidence" value="ECO:0007669"/>
    <property type="project" value="UniProtKB-KW"/>
</dbReference>
<keyword evidence="12 18" id="KW-1133">Transmembrane helix</keyword>
<dbReference type="PANTHER" id="PTHR24093">
    <property type="entry name" value="CATION TRANSPORTING ATPASE"/>
    <property type="match status" value="1"/>
</dbReference>
<dbReference type="PRINTS" id="PR00120">
    <property type="entry name" value="HATPASE"/>
</dbReference>
<dbReference type="GO" id="GO:0005774">
    <property type="term" value="C:vacuolar membrane"/>
    <property type="evidence" value="ECO:0007669"/>
    <property type="project" value="UniProtKB-SubCell"/>
</dbReference>
<dbReference type="InterPro" id="IPR023214">
    <property type="entry name" value="HAD_sf"/>
</dbReference>
<dbReference type="GO" id="GO:0016887">
    <property type="term" value="F:ATP hydrolysis activity"/>
    <property type="evidence" value="ECO:0007669"/>
    <property type="project" value="InterPro"/>
</dbReference>
<keyword evidence="14 18" id="KW-0472">Membrane</keyword>
<dbReference type="SFLD" id="SFLDG00002">
    <property type="entry name" value="C1.7:_P-type_atpase_like"/>
    <property type="match status" value="1"/>
</dbReference>
<dbReference type="Pfam" id="PF08282">
    <property type="entry name" value="Hydrolase_3"/>
    <property type="match status" value="1"/>
</dbReference>
<evidence type="ECO:0000256" key="19">
    <source>
        <dbReference type="SAM" id="MobiDB-lite"/>
    </source>
</evidence>
<comment type="function">
    <text evidence="18">Catalyzes the hydrolysis of ATP coupled with the transport of calcium.</text>
</comment>
<dbReference type="InterPro" id="IPR006068">
    <property type="entry name" value="ATPase_P-typ_cation-transptr_C"/>
</dbReference>
<dbReference type="SUPFAM" id="SSF81653">
    <property type="entry name" value="Calcium ATPase, transduction domain A"/>
    <property type="match status" value="1"/>
</dbReference>
<feature type="region of interest" description="Disordered" evidence="19">
    <location>
        <begin position="1"/>
        <end position="104"/>
    </location>
</feature>
<comment type="catalytic activity">
    <reaction evidence="16 18">
        <text>Ca(2+)(in) + ATP + H2O = Ca(2+)(out) + ADP + phosphate + H(+)</text>
        <dbReference type="Rhea" id="RHEA:18105"/>
        <dbReference type="ChEBI" id="CHEBI:15377"/>
        <dbReference type="ChEBI" id="CHEBI:15378"/>
        <dbReference type="ChEBI" id="CHEBI:29108"/>
        <dbReference type="ChEBI" id="CHEBI:30616"/>
        <dbReference type="ChEBI" id="CHEBI:43474"/>
        <dbReference type="ChEBI" id="CHEBI:456216"/>
        <dbReference type="EC" id="7.2.2.10"/>
    </reaction>
</comment>
<evidence type="ECO:0000256" key="3">
    <source>
        <dbReference type="ARBA" id="ARBA00022554"/>
    </source>
</evidence>
<feature type="transmembrane region" description="Helical" evidence="18">
    <location>
        <begin position="1002"/>
        <end position="1023"/>
    </location>
</feature>
<dbReference type="PRINTS" id="PR00119">
    <property type="entry name" value="CATATPASE"/>
</dbReference>
<dbReference type="NCBIfam" id="TIGR01494">
    <property type="entry name" value="ATPase_P-type"/>
    <property type="match status" value="2"/>
</dbReference>
<dbReference type="GO" id="GO:0006874">
    <property type="term" value="P:intracellular calcium ion homeostasis"/>
    <property type="evidence" value="ECO:0007669"/>
    <property type="project" value="UniProtKB-ARBA"/>
</dbReference>
<keyword evidence="7 18" id="KW-0547">Nucleotide-binding</keyword>
<dbReference type="PROSITE" id="PS00154">
    <property type="entry name" value="ATPASE_E1_E2"/>
    <property type="match status" value="1"/>
</dbReference>
<evidence type="ECO:0000259" key="21">
    <source>
        <dbReference type="Pfam" id="PF00689"/>
    </source>
</evidence>
<feature type="domain" description="Cation-transporting P-type ATPase C-terminal" evidence="21">
    <location>
        <begin position="1029"/>
        <end position="1203"/>
    </location>
</feature>
<dbReference type="InterPro" id="IPR008250">
    <property type="entry name" value="ATPase_P-typ_transduc_dom_A_sf"/>
</dbReference>
<dbReference type="GO" id="GO:0005388">
    <property type="term" value="F:P-type calcium transporter activity"/>
    <property type="evidence" value="ECO:0007669"/>
    <property type="project" value="UniProtKB-EC"/>
</dbReference>
<dbReference type="RefSeq" id="XP_013266749.1">
    <property type="nucleotide sequence ID" value="XM_013411295.1"/>
</dbReference>
<dbReference type="HOGENOM" id="CLU_002360_9_3_1"/>
<comment type="subcellular location">
    <subcellularLocation>
        <location evidence="18">Membrane</location>
        <topology evidence="18">Multi-pass membrane protein</topology>
    </subcellularLocation>
    <subcellularLocation>
        <location evidence="1">Vacuole membrane</location>
        <topology evidence="1">Multi-pass membrane protein</topology>
    </subcellularLocation>
</comment>
<reference evidence="23 24" key="1">
    <citation type="submission" date="2015-01" db="EMBL/GenBank/DDBJ databases">
        <title>The Genome Sequence of Rhinocladiella mackenzie CBS 650.93.</title>
        <authorList>
            <consortium name="The Broad Institute Genomics Platform"/>
            <person name="Cuomo C."/>
            <person name="de Hoog S."/>
            <person name="Gorbushina A."/>
            <person name="Stielow B."/>
            <person name="Teixiera M."/>
            <person name="Abouelleil A."/>
            <person name="Chapman S.B."/>
            <person name="Priest M."/>
            <person name="Young S.K."/>
            <person name="Wortman J."/>
            <person name="Nusbaum C."/>
            <person name="Birren B."/>
        </authorList>
    </citation>
    <scope>NUCLEOTIDE SEQUENCE [LARGE SCALE GENOMIC DNA]</scope>
    <source>
        <strain evidence="23 24">CBS 650.93</strain>
    </source>
</reference>
<evidence type="ECO:0000256" key="5">
    <source>
        <dbReference type="ARBA" id="ARBA00022692"/>
    </source>
</evidence>
<comment type="function">
    <text evidence="17">This magnesium-dependent enzyme catalyzes the hydrolysis of ATP coupled with the transport of calcium. Transports the calcium to the vacuole and participates in the control of the cytosolic free calcium.</text>
</comment>
<dbReference type="InterPro" id="IPR044492">
    <property type="entry name" value="P_typ_ATPase_HD_dom"/>
</dbReference>
<feature type="region of interest" description="Disordered" evidence="19">
    <location>
        <begin position="1270"/>
        <end position="1326"/>
    </location>
</feature>
<dbReference type="SUPFAM" id="SSF81665">
    <property type="entry name" value="Calcium ATPase, transmembrane domain M"/>
    <property type="match status" value="1"/>
</dbReference>
<dbReference type="EMBL" id="KN847485">
    <property type="protein sequence ID" value="KIW99612.1"/>
    <property type="molecule type" value="Genomic_DNA"/>
</dbReference>
<evidence type="ECO:0000256" key="1">
    <source>
        <dbReference type="ARBA" id="ARBA00004128"/>
    </source>
</evidence>
<evidence type="ECO:0000256" key="11">
    <source>
        <dbReference type="ARBA" id="ARBA00022967"/>
    </source>
</evidence>
<dbReference type="SUPFAM" id="SSF81660">
    <property type="entry name" value="Metal cation-transporting ATPase, ATP-binding domain N"/>
    <property type="match status" value="1"/>
</dbReference>
<dbReference type="Pfam" id="PF00689">
    <property type="entry name" value="Cation_ATPase_C"/>
    <property type="match status" value="1"/>
</dbReference>
<dbReference type="Gene3D" id="2.70.150.10">
    <property type="entry name" value="Calcium-transporting ATPase, cytoplasmic transduction domain A"/>
    <property type="match status" value="1"/>
</dbReference>
<evidence type="ECO:0000256" key="10">
    <source>
        <dbReference type="ARBA" id="ARBA00022842"/>
    </source>
</evidence>
<comment type="similarity">
    <text evidence="15 18">Belongs to the cation transport ATPase (P-type) (TC 3.A.3) family.</text>
</comment>
<feature type="region of interest" description="Disordered" evidence="19">
    <location>
        <begin position="1342"/>
        <end position="1432"/>
    </location>
</feature>
<feature type="transmembrane region" description="Helical" evidence="18">
    <location>
        <begin position="304"/>
        <end position="321"/>
    </location>
</feature>
<evidence type="ECO:0000256" key="8">
    <source>
        <dbReference type="ARBA" id="ARBA00022837"/>
    </source>
</evidence>
<sequence>MPSTPDGQDPEPPNPKQPRQRAPTISIDDSAVNPSAEEPPSAASDRPGPLPRIQTVGLDSGPTLSSPLSVSPTDVRPSSDTRESRPTSPHNVSSPRTQFLDGTAQNFLSVPGLRARATSIESEVSPTSEFGGETQIASSTTGMDDHSSKISLSNNDDVMNDADALRPDPGSEADFEVQDNKFAFSPGQLNKMINPKSLAAFHALGGLGGLEKGLRTDRHSGLSVDEVGLSGTVDFREAVQAGAEAEENYGTVKRINTSNSMTAPAKISENSFADRKRIFKDNRLPEKKAKTFWQLAWIAYNDKVLILLSVAAVISLALGIYQTVNPVPSEEHEARVEWVEGVAIMVAIFVVTFVGALNDYQKERQFIKLNRKKEERSVKVIRSGKSQEISVYDVLVGDVMHLEPGDLIPVDGVFIDGHNVKCDESSATGESDIIRKTPADEVYHAIENHQSLKKMDPFILSGGKVSEGVGTFLVTSVGVNSSYGRTLMSLQDEGQTTPLQSKLNILAEYIAKLGLAAGLLLFVVLFIKFLAQLNKIDGGSQGKGQRFLQIFIVAVTIIVVAVPEGLPLAVTLALAFATTRMLKDNNLVRLLRACETMGNATTVCSDKTGTLTQNKMTVVAGTLSTASRFGDRQQPISSTAVSEEKSEGAVTSSNDVSSSEFISTLSQETLALLKDSVILNSTAFEGEEGGRKVFIGSKTETSLLSFVSDHLAIGSLSEERANSDIVQMVPFDSGRKCMAVVIRLANGKYRMLVKGASEILIAKCTRIISDPTKGVVDSPITPEQVETLNGIVSNYASRSLRTIALLYRDFCEWPPRGAALPDDKKQADFDKVFKDMVFFGVVGIQDPLRPGVTKAVHDCQVAGVFVRMVTGDNIMTAKAIATECGIFTSGGIAMEGPVFRKLSSKQLTQVIPRLQVLARSSPEDKRLLVGHLKKLGETVAVTGDGTNDAPALKTADVGFSMGIAGTEVAKEASAIILMDDNFASIVKAISWGRTVNDAVKKFLQFQVTVNITAVFLTFISAVANDDESSVLTAVQLLWVNLIMDTFAALALATDPPSPSILKRRPEPKSAPLITITMWKMIIGQSIFQLVVTLILYFAGESILSYQTEDEKDRLQSTIFNTFVWMQIFNQYNSRRLDNDFNIFEGILRNWWFIGIQFIIVGGQCLIMFVGGQAFSIHRINGAQWGYSIVLGALSMPMAVVIRLIPDELFARLIPSIPRRKKRGPKFIVEDDEDRVQQWNPALEEIRDELTFLKKIRGGRMSELAYKLQHPRDTFLPRSRSPSRSRSTSELPQTPDGEQAVSDAMTGSPSTPEKARRRARSSSNSVFGPATAMAGIIAGSVAGGWSPIERRPEEQETVRFTRSRSHSGVDGTSGMEIHPATPAEDPVFAKSVPKTGIPPSQDPNLAPHFEHAPPHSPSGRSRGSHSRQPSPIA</sequence>
<keyword evidence="2 18" id="KW-0813">Transport</keyword>
<dbReference type="VEuPathDB" id="FungiDB:Z518_11025"/>
<feature type="transmembrane region" description="Helical" evidence="18">
    <location>
        <begin position="550"/>
        <end position="577"/>
    </location>
</feature>
<dbReference type="CDD" id="cd02081">
    <property type="entry name" value="P-type_ATPase_Ca_PMCA-like"/>
    <property type="match status" value="1"/>
</dbReference>
<dbReference type="FunFam" id="3.40.1110.10:FF:000031">
    <property type="entry name" value="Calcium-transporting ATPase"/>
    <property type="match status" value="1"/>
</dbReference>
<evidence type="ECO:0000259" key="22">
    <source>
        <dbReference type="Pfam" id="PF00690"/>
    </source>
</evidence>
<feature type="compositionally biased region" description="Polar residues" evidence="19">
    <location>
        <begin position="86"/>
        <end position="97"/>
    </location>
</feature>
<dbReference type="Pfam" id="PF00122">
    <property type="entry name" value="E1-E2_ATPase"/>
    <property type="match status" value="1"/>
</dbReference>
<keyword evidence="8 18" id="KW-0106">Calcium</keyword>
<dbReference type="EC" id="7.2.2.10" evidence="18"/>
<dbReference type="Gene3D" id="3.40.1110.10">
    <property type="entry name" value="Calcium-transporting ATPase, cytoplasmic domain N"/>
    <property type="match status" value="1"/>
</dbReference>
<feature type="compositionally biased region" description="Low complexity" evidence="19">
    <location>
        <begin position="1416"/>
        <end position="1432"/>
    </location>
</feature>
<feature type="compositionally biased region" description="Low complexity" evidence="19">
    <location>
        <begin position="60"/>
        <end position="73"/>
    </location>
</feature>
<evidence type="ECO:0000256" key="2">
    <source>
        <dbReference type="ARBA" id="ARBA00022448"/>
    </source>
</evidence>
<dbReference type="OrthoDB" id="3352408at2759"/>
<dbReference type="SUPFAM" id="SSF56784">
    <property type="entry name" value="HAD-like"/>
    <property type="match status" value="1"/>
</dbReference>
<keyword evidence="3" id="KW-0926">Vacuole</keyword>
<gene>
    <name evidence="23" type="ORF">Z518_11025</name>
</gene>
<dbReference type="FunFam" id="1.20.1110.10:FF:000039">
    <property type="entry name" value="Calcium-transporting ATPase"/>
    <property type="match status" value="1"/>
</dbReference>
<evidence type="ECO:0000259" key="20">
    <source>
        <dbReference type="Pfam" id="PF00122"/>
    </source>
</evidence>
<feature type="compositionally biased region" description="Low complexity" evidence="19">
    <location>
        <begin position="1276"/>
        <end position="1285"/>
    </location>
</feature>
<feature type="transmembrane region" description="Helical" evidence="18">
    <location>
        <begin position="341"/>
        <end position="360"/>
    </location>
</feature>
<dbReference type="InterPro" id="IPR036412">
    <property type="entry name" value="HAD-like_sf"/>
</dbReference>
<evidence type="ECO:0000313" key="23">
    <source>
        <dbReference type="EMBL" id="KIW99612.1"/>
    </source>
</evidence>
<evidence type="ECO:0000256" key="13">
    <source>
        <dbReference type="ARBA" id="ARBA00023065"/>
    </source>
</evidence>
<evidence type="ECO:0000256" key="17">
    <source>
        <dbReference type="ARBA" id="ARBA00059328"/>
    </source>
</evidence>
<feature type="transmembrane region" description="Helical" evidence="18">
    <location>
        <begin position="1072"/>
        <end position="1098"/>
    </location>
</feature>
<protein>
    <recommendedName>
        <fullName evidence="18">Calcium-transporting ATPase</fullName>
        <ecNumber evidence="18">7.2.2.10</ecNumber>
    </recommendedName>
</protein>
<feature type="transmembrane region" description="Helical" evidence="18">
    <location>
        <begin position="1150"/>
        <end position="1171"/>
    </location>
</feature>
<evidence type="ECO:0000256" key="14">
    <source>
        <dbReference type="ARBA" id="ARBA00023136"/>
    </source>
</evidence>
<dbReference type="Gene3D" id="1.20.1110.10">
    <property type="entry name" value="Calcium-transporting ATPase, transmembrane domain"/>
    <property type="match status" value="1"/>
</dbReference>
<dbReference type="GeneID" id="25299096"/>
<dbReference type="SFLD" id="SFLDF00027">
    <property type="entry name" value="p-type_atpase"/>
    <property type="match status" value="1"/>
</dbReference>
<evidence type="ECO:0000256" key="9">
    <source>
        <dbReference type="ARBA" id="ARBA00022840"/>
    </source>
</evidence>
<evidence type="ECO:0000256" key="18">
    <source>
        <dbReference type="RuleBase" id="RU361146"/>
    </source>
</evidence>
<accession>A0A0D2GMM9</accession>
<feature type="transmembrane region" description="Helical" evidence="18">
    <location>
        <begin position="1183"/>
        <end position="1204"/>
    </location>
</feature>
<dbReference type="FunFam" id="3.40.50.1000:FF:000018">
    <property type="entry name" value="Calcium-transporting ATPase"/>
    <property type="match status" value="1"/>
</dbReference>
<dbReference type="PANTHER" id="PTHR24093:SF369">
    <property type="entry name" value="CALCIUM-TRANSPORTING ATPASE"/>
    <property type="match status" value="1"/>
</dbReference>
<feature type="domain" description="P-type ATPase A" evidence="20">
    <location>
        <begin position="374"/>
        <end position="487"/>
    </location>
</feature>
<dbReference type="NCBIfam" id="TIGR01517">
    <property type="entry name" value="ATPase-IIB_Ca"/>
    <property type="match status" value="1"/>
</dbReference>
<dbReference type="FunFam" id="2.70.150.10:FF:000028">
    <property type="entry name" value="Calcium-transporting ATPase"/>
    <property type="match status" value="1"/>
</dbReference>
<proteinExistence type="inferred from homology"/>
<comment type="caution">
    <text evidence="18">Lacks conserved residue(s) required for the propagation of feature annotation.</text>
</comment>